<proteinExistence type="predicted"/>
<keyword evidence="3" id="KW-1185">Reference proteome</keyword>
<reference evidence="2 3" key="1">
    <citation type="submission" date="2024-01" db="EMBL/GenBank/DDBJ databases">
        <title>The genomes of 5 underutilized Papilionoideae crops provide insights into root nodulation and disease resistanc.</title>
        <authorList>
            <person name="Jiang F."/>
        </authorList>
    </citation>
    <scope>NUCLEOTIDE SEQUENCE [LARGE SCALE GENOMIC DNA]</scope>
    <source>
        <strain evidence="2">DUOXIRENSHENG_FW03</strain>
        <tissue evidence="2">Leaves</tissue>
    </source>
</reference>
<feature type="region of interest" description="Disordered" evidence="1">
    <location>
        <begin position="131"/>
        <end position="177"/>
    </location>
</feature>
<evidence type="ECO:0000313" key="2">
    <source>
        <dbReference type="EMBL" id="KAK7396470.1"/>
    </source>
</evidence>
<protein>
    <submittedName>
        <fullName evidence="2">Uncharacterized protein</fullName>
    </submittedName>
</protein>
<accession>A0AAN9SHW3</accession>
<gene>
    <name evidence="2" type="ORF">VNO78_17504</name>
</gene>
<organism evidence="2 3">
    <name type="scientific">Psophocarpus tetragonolobus</name>
    <name type="common">Winged bean</name>
    <name type="synonym">Dolichos tetragonolobus</name>
    <dbReference type="NCBI Taxonomy" id="3891"/>
    <lineage>
        <taxon>Eukaryota</taxon>
        <taxon>Viridiplantae</taxon>
        <taxon>Streptophyta</taxon>
        <taxon>Embryophyta</taxon>
        <taxon>Tracheophyta</taxon>
        <taxon>Spermatophyta</taxon>
        <taxon>Magnoliopsida</taxon>
        <taxon>eudicotyledons</taxon>
        <taxon>Gunneridae</taxon>
        <taxon>Pentapetalae</taxon>
        <taxon>rosids</taxon>
        <taxon>fabids</taxon>
        <taxon>Fabales</taxon>
        <taxon>Fabaceae</taxon>
        <taxon>Papilionoideae</taxon>
        <taxon>50 kb inversion clade</taxon>
        <taxon>NPAAA clade</taxon>
        <taxon>indigoferoid/millettioid clade</taxon>
        <taxon>Phaseoleae</taxon>
        <taxon>Psophocarpus</taxon>
    </lineage>
</organism>
<dbReference type="AlphaFoldDB" id="A0AAN9SHW3"/>
<feature type="compositionally biased region" description="Polar residues" evidence="1">
    <location>
        <begin position="131"/>
        <end position="142"/>
    </location>
</feature>
<evidence type="ECO:0000256" key="1">
    <source>
        <dbReference type="SAM" id="MobiDB-lite"/>
    </source>
</evidence>
<dbReference type="EMBL" id="JAYMYS010000004">
    <property type="protein sequence ID" value="KAK7396470.1"/>
    <property type="molecule type" value="Genomic_DNA"/>
</dbReference>
<comment type="caution">
    <text evidence="2">The sequence shown here is derived from an EMBL/GenBank/DDBJ whole genome shotgun (WGS) entry which is preliminary data.</text>
</comment>
<sequence length="219" mass="24194">MELLWQNGKVVMQSQNHRSLRKPPLTEIPPLLDNFNNHLFMPFDHTFPLDFLYSPPSAPATPRPPIPPSQPNFASFSSHNTRAADLSVMTAARDSTVVDSCHTPAEGFVGAPAPSTTGAGGRTTMMCDLTMTSSPEASSNSDEPVHVAPPDDRKRKGREAHEWECQSEGNHATGEGERSQYELYYSNSRLKIMMKIGLVMIGLAHHAMHLVKFSFRGNH</sequence>
<feature type="compositionally biased region" description="Basic and acidic residues" evidence="1">
    <location>
        <begin position="143"/>
        <end position="164"/>
    </location>
</feature>
<evidence type="ECO:0000313" key="3">
    <source>
        <dbReference type="Proteomes" id="UP001386955"/>
    </source>
</evidence>
<name>A0AAN9SHW3_PSOTE</name>
<dbReference type="Proteomes" id="UP001386955">
    <property type="component" value="Unassembled WGS sequence"/>
</dbReference>